<dbReference type="Pfam" id="PF00702">
    <property type="entry name" value="Hydrolase"/>
    <property type="match status" value="1"/>
</dbReference>
<dbReference type="Gene3D" id="1.10.150.240">
    <property type="entry name" value="Putative phosphatase, domain 2"/>
    <property type="match status" value="1"/>
</dbReference>
<dbReference type="PANTHER" id="PTHR43316">
    <property type="entry name" value="HYDROLASE, HALOACID DELAHOGENASE-RELATED"/>
    <property type="match status" value="1"/>
</dbReference>
<dbReference type="InterPro" id="IPR006328">
    <property type="entry name" value="2-HAD"/>
</dbReference>
<proteinExistence type="inferred from homology"/>
<dbReference type="SUPFAM" id="SSF56784">
    <property type="entry name" value="HAD-like"/>
    <property type="match status" value="1"/>
</dbReference>
<sequence length="238" mass="26359">MSDKQIIIAFDLYGTLLSTSSISYQLEQHFGQQAQSIATEWRRYQLEYTWRLNSMGRFESFSDITRNALLHALGENGTTLGEQEITSLMKAYDSLSTFPDVTPALGRLASNSNLTAVVFSNGTKSMVTNSVMHSKDLSPHSSVFKDIITVDDVKQYKPAPAVYRYLAQKLGKAASQMPEIWLVSGNPFDVVGARSCGMNAIWVDRSKGGWHDAAVPSLQPTAIVHSLEQVVDKINLHQ</sequence>
<dbReference type="SFLD" id="SFLDG01129">
    <property type="entry name" value="C1.5:_HAD__Beta-PGM__Phosphata"/>
    <property type="match status" value="1"/>
</dbReference>
<dbReference type="PANTHER" id="PTHR43316:SF3">
    <property type="entry name" value="HALOACID DEHALOGENASE, TYPE II (AFU_ORTHOLOGUE AFUA_2G07750)-RELATED"/>
    <property type="match status" value="1"/>
</dbReference>
<dbReference type="SFLD" id="SFLDS00003">
    <property type="entry name" value="Haloacid_Dehalogenase"/>
    <property type="match status" value="1"/>
</dbReference>
<dbReference type="InterPro" id="IPR023214">
    <property type="entry name" value="HAD_sf"/>
</dbReference>
<comment type="similarity">
    <text evidence="1">Belongs to the HAD-like hydrolase superfamily. S-2-haloalkanoic acid dehalogenase family.</text>
</comment>
<dbReference type="Proteomes" id="UP000266188">
    <property type="component" value="Unassembled WGS sequence"/>
</dbReference>
<evidence type="ECO:0000256" key="2">
    <source>
        <dbReference type="ARBA" id="ARBA00022801"/>
    </source>
</evidence>
<evidence type="ECO:0000313" key="3">
    <source>
        <dbReference type="EMBL" id="RJE26277.1"/>
    </source>
</evidence>
<protein>
    <submittedName>
        <fullName evidence="3">Haloacid dehalogenase</fullName>
    </submittedName>
</protein>
<dbReference type="InterPro" id="IPR051540">
    <property type="entry name" value="S-2-haloacid_dehalogenase"/>
</dbReference>
<name>A0A3A2ZY38_9EURO</name>
<keyword evidence="4" id="KW-1185">Reference proteome</keyword>
<comment type="caution">
    <text evidence="3">The sequence shown here is derived from an EMBL/GenBank/DDBJ whole genome shotgun (WGS) entry which is preliminary data.</text>
</comment>
<reference evidence="4" key="1">
    <citation type="submission" date="2017-02" db="EMBL/GenBank/DDBJ databases">
        <authorList>
            <person name="Tafer H."/>
            <person name="Lopandic K."/>
        </authorList>
    </citation>
    <scope>NUCLEOTIDE SEQUENCE [LARGE SCALE GENOMIC DNA]</scope>
    <source>
        <strain evidence="4">CBS 366.77</strain>
    </source>
</reference>
<dbReference type="NCBIfam" id="TIGR01493">
    <property type="entry name" value="HAD-SF-IA-v2"/>
    <property type="match status" value="1"/>
</dbReference>
<dbReference type="InterPro" id="IPR023198">
    <property type="entry name" value="PGP-like_dom2"/>
</dbReference>
<dbReference type="InterPro" id="IPR036412">
    <property type="entry name" value="HAD-like_sf"/>
</dbReference>
<gene>
    <name evidence="3" type="ORF">PHISCL_01346</name>
</gene>
<dbReference type="PRINTS" id="PR00413">
    <property type="entry name" value="HADHALOGNASE"/>
</dbReference>
<dbReference type="GO" id="GO:0016791">
    <property type="term" value="F:phosphatase activity"/>
    <property type="evidence" value="ECO:0007669"/>
    <property type="project" value="UniProtKB-ARBA"/>
</dbReference>
<dbReference type="OrthoDB" id="3256520at2759"/>
<dbReference type="CDD" id="cd02588">
    <property type="entry name" value="HAD_L2-DEX"/>
    <property type="match status" value="1"/>
</dbReference>
<organism evidence="3 4">
    <name type="scientific">Aspergillus sclerotialis</name>
    <dbReference type="NCBI Taxonomy" id="2070753"/>
    <lineage>
        <taxon>Eukaryota</taxon>
        <taxon>Fungi</taxon>
        <taxon>Dikarya</taxon>
        <taxon>Ascomycota</taxon>
        <taxon>Pezizomycotina</taxon>
        <taxon>Eurotiomycetes</taxon>
        <taxon>Eurotiomycetidae</taxon>
        <taxon>Eurotiales</taxon>
        <taxon>Aspergillaceae</taxon>
        <taxon>Aspergillus</taxon>
        <taxon>Aspergillus subgen. Polypaecilum</taxon>
    </lineage>
</organism>
<dbReference type="InterPro" id="IPR006439">
    <property type="entry name" value="HAD-SF_hydro_IA"/>
</dbReference>
<dbReference type="GO" id="GO:0019120">
    <property type="term" value="F:hydrolase activity, acting on acid halide bonds, in C-halide compounds"/>
    <property type="evidence" value="ECO:0007669"/>
    <property type="project" value="InterPro"/>
</dbReference>
<dbReference type="Gene3D" id="3.40.50.1000">
    <property type="entry name" value="HAD superfamily/HAD-like"/>
    <property type="match status" value="1"/>
</dbReference>
<dbReference type="STRING" id="2070753.A0A3A2ZY38"/>
<dbReference type="NCBIfam" id="TIGR01428">
    <property type="entry name" value="HAD_type_II"/>
    <property type="match status" value="1"/>
</dbReference>
<keyword evidence="2" id="KW-0378">Hydrolase</keyword>
<dbReference type="EMBL" id="MVGC01000025">
    <property type="protein sequence ID" value="RJE26277.1"/>
    <property type="molecule type" value="Genomic_DNA"/>
</dbReference>
<dbReference type="AlphaFoldDB" id="A0A3A2ZY38"/>
<evidence type="ECO:0000256" key="1">
    <source>
        <dbReference type="ARBA" id="ARBA00008106"/>
    </source>
</evidence>
<evidence type="ECO:0000313" key="4">
    <source>
        <dbReference type="Proteomes" id="UP000266188"/>
    </source>
</evidence>
<accession>A0A3A2ZY38</accession>